<dbReference type="Proteomes" id="UP001189429">
    <property type="component" value="Unassembled WGS sequence"/>
</dbReference>
<dbReference type="InterPro" id="IPR011010">
    <property type="entry name" value="DNA_brk_join_enz"/>
</dbReference>
<accession>A0ABN9RD13</accession>
<keyword evidence="3" id="KW-1185">Reference proteome</keyword>
<evidence type="ECO:0000313" key="2">
    <source>
        <dbReference type="EMBL" id="CAK0814367.1"/>
    </source>
</evidence>
<dbReference type="SUPFAM" id="SSF56349">
    <property type="entry name" value="DNA breaking-rejoining enzymes"/>
    <property type="match status" value="1"/>
</dbReference>
<evidence type="ECO:0000313" key="3">
    <source>
        <dbReference type="Proteomes" id="UP001189429"/>
    </source>
</evidence>
<feature type="region of interest" description="Disordered" evidence="1">
    <location>
        <begin position="456"/>
        <end position="477"/>
    </location>
</feature>
<protein>
    <recommendedName>
        <fullName evidence="4">Reverse transcriptase domain-containing protein</fullName>
    </recommendedName>
</protein>
<comment type="caution">
    <text evidence="2">The sequence shown here is derived from an EMBL/GenBank/DDBJ whole genome shotgun (WGS) entry which is preliminary data.</text>
</comment>
<proteinExistence type="predicted"/>
<gene>
    <name evidence="2" type="ORF">PCOR1329_LOCUS17997</name>
</gene>
<sequence>MEIGVTDDLVLSQMDVDNAFYRCKAPPGVSDWFALPRVSASQLRRVDARLCDQLGLTSTGYVTPHLEVMAMGWSWALYFCQAMVTASALRAGVPPSAFLLDKKQAPDVTGDGFGTAIYVDNAGVVGTDDDVVRGMARRLYAQLAADGLQCKELEHGLPEAQFTGMTLDRASGRISVGHRRCWKVRLAIKGILDEGFCSGELLHRIVGHFTWSAILRRCLLSIPHAIYRFIDVAGHRRLRLWPAVSKELRWMMVLLPLAYADTKRPWATVVTASDSEGANAVDNGGFGIVNRNFPLETVRGWGRQSERWGFAVDDAVQARQRALAESDNHIKSLPDPDCPPDELPPELFDIRRGDIGDFSEWGLKVRGRWRLAESITSSEGRATVIAARNRLRSARHFSHRHLFLGDNLGFVLAQGKGRASNANINRHCRQLAALSMISDSDFVTRWVPSEFNPADAASRLKTGPPVRGGGGPRDARPPWVVRDAEARVALESAVEALARSTDSQHPIGEFDDGDWALGGRSPPLGPPGYGFEDLHDGLPEFKMLLARRLPMPAKRPVTEAGIDRTSQLRAQRAKRRRREHLDEAMHARQFGQYFLEVNKVTRPSAMMYDRYFQEFKDWANTNGMTLSTSSDISRAMLEYLEELYFAGHNHDSGEKVIAALEYRVPGMRSSKTLERAKHSLRGFRRLAPGLSRAPLPWIGLCALVGAALHINELEFAQCLIFLFRTYLRPSECLGLRNKVWSFDYRKFSNLFKRVCEVAGLGQAKLHPYMMRHGGASDDALRQTRSLEAIKRRGRSAADTSVKRYEKHARVLKSLEGLPASARDYGNLIDKKLSQYMGLTARVPVPPGATAKGESCISFDVLNGPEYDLSNAVVVNVLIGWIQSGVVKGQLDSGSFSPDQTILVPLRDSRPDPS</sequence>
<dbReference type="EMBL" id="CAUYUJ010005622">
    <property type="protein sequence ID" value="CAK0814367.1"/>
    <property type="molecule type" value="Genomic_DNA"/>
</dbReference>
<evidence type="ECO:0008006" key="4">
    <source>
        <dbReference type="Google" id="ProtNLM"/>
    </source>
</evidence>
<reference evidence="2" key="1">
    <citation type="submission" date="2023-10" db="EMBL/GenBank/DDBJ databases">
        <authorList>
            <person name="Chen Y."/>
            <person name="Shah S."/>
            <person name="Dougan E. K."/>
            <person name="Thang M."/>
            <person name="Chan C."/>
        </authorList>
    </citation>
    <scope>NUCLEOTIDE SEQUENCE [LARGE SCALE GENOMIC DNA]</scope>
</reference>
<organism evidence="2 3">
    <name type="scientific">Prorocentrum cordatum</name>
    <dbReference type="NCBI Taxonomy" id="2364126"/>
    <lineage>
        <taxon>Eukaryota</taxon>
        <taxon>Sar</taxon>
        <taxon>Alveolata</taxon>
        <taxon>Dinophyceae</taxon>
        <taxon>Prorocentrales</taxon>
        <taxon>Prorocentraceae</taxon>
        <taxon>Prorocentrum</taxon>
    </lineage>
</organism>
<evidence type="ECO:0000256" key="1">
    <source>
        <dbReference type="SAM" id="MobiDB-lite"/>
    </source>
</evidence>
<name>A0ABN9RD13_9DINO</name>